<comment type="subcellular location">
    <subcellularLocation>
        <location evidence="1">Membrane</location>
    </subcellularLocation>
</comment>
<comment type="caution">
    <text evidence="3">The sequence shown here is derived from an EMBL/GenBank/DDBJ whole genome shotgun (WGS) entry which is preliminary data.</text>
</comment>
<name>A0AAN6DS21_9EURO</name>
<organism evidence="3 4">
    <name type="scientific">Exophiala viscosa</name>
    <dbReference type="NCBI Taxonomy" id="2486360"/>
    <lineage>
        <taxon>Eukaryota</taxon>
        <taxon>Fungi</taxon>
        <taxon>Dikarya</taxon>
        <taxon>Ascomycota</taxon>
        <taxon>Pezizomycotina</taxon>
        <taxon>Eurotiomycetes</taxon>
        <taxon>Chaetothyriomycetidae</taxon>
        <taxon>Chaetothyriales</taxon>
        <taxon>Herpotrichiellaceae</taxon>
        <taxon>Exophiala</taxon>
    </lineage>
</organism>
<dbReference type="Pfam" id="PF01370">
    <property type="entry name" value="Epimerase"/>
    <property type="match status" value="1"/>
</dbReference>
<reference evidence="3" key="1">
    <citation type="journal article" date="2022" name="bioRxiv">
        <title>Deciphering the potential niche of two novel black yeast fungi from a biological soil crust based on their genomes, phenotypes, and melanin regulation.</title>
        <authorList>
            <consortium name="DOE Joint Genome Institute"/>
            <person name="Carr E.C."/>
            <person name="Barton Q."/>
            <person name="Grambo S."/>
            <person name="Sullivan M."/>
            <person name="Renfro C.M."/>
            <person name="Kuo A."/>
            <person name="Pangilinan J."/>
            <person name="Lipzen A."/>
            <person name="Keymanesh K."/>
            <person name="Savage E."/>
            <person name="Barry K."/>
            <person name="Grigoriev I.V."/>
            <person name="Riekhof W.R."/>
            <person name="Harris S.S."/>
        </authorList>
    </citation>
    <scope>NUCLEOTIDE SEQUENCE</scope>
    <source>
        <strain evidence="3">JF 03-4F</strain>
    </source>
</reference>
<dbReference type="Gene3D" id="3.40.50.720">
    <property type="entry name" value="NAD(P)-binding Rossmann-like Domain"/>
    <property type="match status" value="1"/>
</dbReference>
<dbReference type="PANTHER" id="PTHR14097">
    <property type="entry name" value="OXIDOREDUCTASE HTATIP2"/>
    <property type="match status" value="1"/>
</dbReference>
<dbReference type="GO" id="GO:0016020">
    <property type="term" value="C:membrane"/>
    <property type="evidence" value="ECO:0007669"/>
    <property type="project" value="UniProtKB-SubCell"/>
</dbReference>
<dbReference type="Proteomes" id="UP001203852">
    <property type="component" value="Unassembled WGS sequence"/>
</dbReference>
<dbReference type="InterPro" id="IPR001509">
    <property type="entry name" value="Epimerase_deHydtase"/>
</dbReference>
<evidence type="ECO:0000256" key="1">
    <source>
        <dbReference type="ARBA" id="ARBA00004370"/>
    </source>
</evidence>
<dbReference type="InterPro" id="IPR036291">
    <property type="entry name" value="NAD(P)-bd_dom_sf"/>
</dbReference>
<dbReference type="EMBL" id="MU404358">
    <property type="protein sequence ID" value="KAI1610264.1"/>
    <property type="molecule type" value="Genomic_DNA"/>
</dbReference>
<accession>A0AAN6DS21</accession>
<gene>
    <name evidence="3" type="ORF">EDD36DRAFT_467335</name>
</gene>
<evidence type="ECO:0000259" key="2">
    <source>
        <dbReference type="Pfam" id="PF01370"/>
    </source>
</evidence>
<proteinExistence type="predicted"/>
<dbReference type="AlphaFoldDB" id="A0AAN6DS21"/>
<dbReference type="PANTHER" id="PTHR14097:SF9">
    <property type="entry name" value="EPIMERASE, PUTATIVE (AFU_ORTHOLOGUE AFUA_8G07320)-RELATED"/>
    <property type="match status" value="1"/>
</dbReference>
<evidence type="ECO:0000313" key="3">
    <source>
        <dbReference type="EMBL" id="KAI1610264.1"/>
    </source>
</evidence>
<keyword evidence="4" id="KW-1185">Reference proteome</keyword>
<protein>
    <recommendedName>
        <fullName evidence="2">NAD-dependent epimerase/dehydratase domain-containing protein</fullName>
    </recommendedName>
</protein>
<evidence type="ECO:0000313" key="4">
    <source>
        <dbReference type="Proteomes" id="UP001203852"/>
    </source>
</evidence>
<sequence>MKIIVTGATGFVGHAVVRKCILSEAITSVIILSRNPVGKLLKRKKVRVIRHDDFLSYPPDLLETLRGAQCCIWCLGKKPRLWLNPLSVKKVNLEFPLAAANAFKSNIAPGGQRFQFVFCSMSGAEWDPLESFWETADIQAADIRKLKGAAERGLLDIAEEAPEAFRAIVLRPGFVKSDADNLSSMAIDGRPGVHVSVLASALLRVCIQQPMETIIENEEIVELGTV</sequence>
<dbReference type="SUPFAM" id="SSF51735">
    <property type="entry name" value="NAD(P)-binding Rossmann-fold domains"/>
    <property type="match status" value="1"/>
</dbReference>
<feature type="domain" description="NAD-dependent epimerase/dehydratase" evidence="2">
    <location>
        <begin position="3"/>
        <end position="120"/>
    </location>
</feature>